<sequence length="79" mass="9217">MVHWFHSRRQAAICLFSKKEQNNMCSNAKYVEVEVLGNIDVVEPHPQPCEVLEEELEFSGKALFAVSIEGVIRRRRIRF</sequence>
<gene>
    <name evidence="1" type="ORF">ENR64_12460</name>
</gene>
<dbReference type="EMBL" id="DSRU01000179">
    <property type="protein sequence ID" value="HFM98540.1"/>
    <property type="molecule type" value="Genomic_DNA"/>
</dbReference>
<proteinExistence type="predicted"/>
<organism evidence="1">
    <name type="scientific">Oscillatoriales cyanobacterium SpSt-418</name>
    <dbReference type="NCBI Taxonomy" id="2282169"/>
    <lineage>
        <taxon>Bacteria</taxon>
        <taxon>Bacillati</taxon>
        <taxon>Cyanobacteriota</taxon>
        <taxon>Cyanophyceae</taxon>
        <taxon>Oscillatoriophycideae</taxon>
        <taxon>Oscillatoriales</taxon>
    </lineage>
</organism>
<name>A0A7C3PI40_9CYAN</name>
<protein>
    <submittedName>
        <fullName evidence="1">Uncharacterized protein</fullName>
    </submittedName>
</protein>
<reference evidence="1" key="1">
    <citation type="journal article" date="2020" name="mSystems">
        <title>Genome- and Community-Level Interaction Insights into Carbon Utilization and Element Cycling Functions of Hydrothermarchaeota in Hydrothermal Sediment.</title>
        <authorList>
            <person name="Zhou Z."/>
            <person name="Liu Y."/>
            <person name="Xu W."/>
            <person name="Pan J."/>
            <person name="Luo Z.H."/>
            <person name="Li M."/>
        </authorList>
    </citation>
    <scope>NUCLEOTIDE SEQUENCE [LARGE SCALE GENOMIC DNA]</scope>
    <source>
        <strain evidence="1">SpSt-418</strain>
    </source>
</reference>
<comment type="caution">
    <text evidence="1">The sequence shown here is derived from an EMBL/GenBank/DDBJ whole genome shotgun (WGS) entry which is preliminary data.</text>
</comment>
<dbReference type="AlphaFoldDB" id="A0A7C3PI40"/>
<accession>A0A7C3PI40</accession>
<evidence type="ECO:0000313" key="1">
    <source>
        <dbReference type="EMBL" id="HFM98540.1"/>
    </source>
</evidence>